<keyword evidence="3" id="KW-1185">Reference proteome</keyword>
<comment type="caution">
    <text evidence="2">The sequence shown here is derived from an EMBL/GenBank/DDBJ whole genome shotgun (WGS) entry which is preliminary data.</text>
</comment>
<dbReference type="EMBL" id="JBHSYS010000002">
    <property type="protein sequence ID" value="MFC6957439.1"/>
    <property type="molecule type" value="Genomic_DNA"/>
</dbReference>
<accession>A0ABW2D872</accession>
<sequence length="430" mass="46686">MTVHVFCGPTLGAAEVRALLPAAVVHPPIRHGDALRLDAGPGDRVLIVDGVFHQSASVRHKEILALMGAGAVVVGCSSMGALRAAELDVYGMIGVGEVYRSYKDGRTDADADVAVTHTQGPEVEQLSIAMADMESQLRAAHRAGAIDGAERAAIAAALRGVHYTERSPRLLARLEAPGSAAFRAWLSEHPDGAKRRDALTALRLLAEGAFAPTDPGAWIDREWRTEHLAEWTDRHTGPVHGTRRISTLAQRQYRQIFDADYPQWWRARVLAWIADAADGLRLDDLTADQRLHWLTPAENAALDPGEALARLLVRTAASGPTWPGRDRPAAAPDPAVLDAVARAYAANDRAAALGIDLDRLDTGAVRHYLQQLWRLTDATPEARTAAARDRGFRDFGTAAEATRQFILSQLGPNLWNLLHRRRTETGRPPA</sequence>
<feature type="domain" description="TfuA-like core" evidence="1">
    <location>
        <begin position="49"/>
        <end position="167"/>
    </location>
</feature>
<evidence type="ECO:0000259" key="1">
    <source>
        <dbReference type="Pfam" id="PF07812"/>
    </source>
</evidence>
<dbReference type="Pfam" id="PF07812">
    <property type="entry name" value="TfuA"/>
    <property type="match status" value="1"/>
</dbReference>
<name>A0ABW2D872_9ACTN</name>
<evidence type="ECO:0000313" key="2">
    <source>
        <dbReference type="EMBL" id="MFC6957439.1"/>
    </source>
</evidence>
<dbReference type="InterPro" id="IPR012924">
    <property type="entry name" value="TfuA_core"/>
</dbReference>
<dbReference type="RefSeq" id="WP_382349036.1">
    <property type="nucleotide sequence ID" value="NZ_JBHMBP010000002.1"/>
</dbReference>
<reference evidence="3" key="1">
    <citation type="journal article" date="2019" name="Int. J. Syst. Evol. Microbiol.">
        <title>The Global Catalogue of Microorganisms (GCM) 10K type strain sequencing project: providing services to taxonomists for standard genome sequencing and annotation.</title>
        <authorList>
            <consortium name="The Broad Institute Genomics Platform"/>
            <consortium name="The Broad Institute Genome Sequencing Center for Infectious Disease"/>
            <person name="Wu L."/>
            <person name="Ma J."/>
        </authorList>
    </citation>
    <scope>NUCLEOTIDE SEQUENCE [LARGE SCALE GENOMIC DNA]</scope>
    <source>
        <strain evidence="3">KACC 12634</strain>
    </source>
</reference>
<evidence type="ECO:0000313" key="3">
    <source>
        <dbReference type="Proteomes" id="UP001596470"/>
    </source>
</evidence>
<protein>
    <submittedName>
        <fullName evidence="2">TfuA-like protein</fullName>
    </submittedName>
</protein>
<dbReference type="Proteomes" id="UP001596470">
    <property type="component" value="Unassembled WGS sequence"/>
</dbReference>
<gene>
    <name evidence="2" type="ORF">ACFQS3_09545</name>
</gene>
<organism evidence="2 3">
    <name type="scientific">Glycomyces mayteni</name>
    <dbReference type="NCBI Taxonomy" id="543887"/>
    <lineage>
        <taxon>Bacteria</taxon>
        <taxon>Bacillati</taxon>
        <taxon>Actinomycetota</taxon>
        <taxon>Actinomycetes</taxon>
        <taxon>Glycomycetales</taxon>
        <taxon>Glycomycetaceae</taxon>
        <taxon>Glycomyces</taxon>
    </lineage>
</organism>
<proteinExistence type="predicted"/>